<dbReference type="Proteomes" id="UP000288246">
    <property type="component" value="Unassembled WGS sequence"/>
</dbReference>
<sequence length="185" mass="19451">MTQPPTAPHPGERALADAVREVEHHAATAGWDAPVRVFALVRTQSALATEPGLADQLTHDVLDAAAADPWHLTSVEQEGLPSAPDLETLLAGLSWPDAVDGVAVTVERVVLPPAAEADMPQEPDAALAYLLAHPDRADVRLAVGVLRDGPSWCAVRSREHDADDQVGQGPDLVPGLVSALRSTLD</sequence>
<dbReference type="InterPro" id="IPR047681">
    <property type="entry name" value="PPA1309-like"/>
</dbReference>
<comment type="caution">
    <text evidence="1">The sequence shown here is derived from an EMBL/GenBank/DDBJ whole genome shotgun (WGS) entry which is preliminary data.</text>
</comment>
<name>A0A401V1T0_9CELL</name>
<gene>
    <name evidence="1" type="ORF">CTKZ_24260</name>
</gene>
<keyword evidence="2" id="KW-1185">Reference proteome</keyword>
<dbReference type="OrthoDB" id="3266223at2"/>
<dbReference type="RefSeq" id="WP_124343374.1">
    <property type="nucleotide sequence ID" value="NZ_BHYL01000203.1"/>
</dbReference>
<proteinExistence type="predicted"/>
<evidence type="ECO:0000313" key="2">
    <source>
        <dbReference type="Proteomes" id="UP000288246"/>
    </source>
</evidence>
<protein>
    <submittedName>
        <fullName evidence="1">Uncharacterized protein</fullName>
    </submittedName>
</protein>
<accession>A0A401V1T0</accession>
<evidence type="ECO:0000313" key="1">
    <source>
        <dbReference type="EMBL" id="GCD20864.1"/>
    </source>
</evidence>
<dbReference type="EMBL" id="BHYL01000203">
    <property type="protein sequence ID" value="GCD20864.1"/>
    <property type="molecule type" value="Genomic_DNA"/>
</dbReference>
<dbReference type="NCBIfam" id="NF040618">
    <property type="entry name" value="PPA1309_fam"/>
    <property type="match status" value="1"/>
</dbReference>
<organism evidence="1 2">
    <name type="scientific">Cellulomonas algicola</name>
    <dbReference type="NCBI Taxonomy" id="2071633"/>
    <lineage>
        <taxon>Bacteria</taxon>
        <taxon>Bacillati</taxon>
        <taxon>Actinomycetota</taxon>
        <taxon>Actinomycetes</taxon>
        <taxon>Micrococcales</taxon>
        <taxon>Cellulomonadaceae</taxon>
        <taxon>Cellulomonas</taxon>
    </lineage>
</organism>
<dbReference type="AlphaFoldDB" id="A0A401V1T0"/>
<reference evidence="1 2" key="1">
    <citation type="submission" date="2018-11" db="EMBL/GenBank/DDBJ databases">
        <title>Draft genome sequence of Cellulomonas takizawaensis strain TKZ-21.</title>
        <authorList>
            <person name="Yamamura H."/>
            <person name="Hayashi T."/>
            <person name="Hamada M."/>
            <person name="Serisawa Y."/>
            <person name="Matsuyama K."/>
            <person name="Nakagawa Y."/>
            <person name="Otoguro M."/>
            <person name="Yanagida F."/>
            <person name="Hayakawa M."/>
        </authorList>
    </citation>
    <scope>NUCLEOTIDE SEQUENCE [LARGE SCALE GENOMIC DNA]</scope>
    <source>
        <strain evidence="1 2">TKZ-21</strain>
    </source>
</reference>